<dbReference type="AlphaFoldDB" id="A0A7W3FMF8"/>
<evidence type="ECO:0000259" key="2">
    <source>
        <dbReference type="Pfam" id="PF02311"/>
    </source>
</evidence>
<dbReference type="Pfam" id="PF02311">
    <property type="entry name" value="AraC_binding"/>
    <property type="match status" value="1"/>
</dbReference>
<evidence type="ECO:0000313" key="4">
    <source>
        <dbReference type="Proteomes" id="UP000547058"/>
    </source>
</evidence>
<sequence length="130" mass="14761">MSIESLLHNWNDLPREVVRRGVERVGFRGQDTICVMNFLTPGMQVNPHQHPFEQLVLIVQGRVRFHIGDEAVEGGPGSMIRIPPDVIHYAEPIGEEVVLNLDVFSPLRRDYQHLVDYQRGEFTEDASTGA</sequence>
<dbReference type="GO" id="GO:0003677">
    <property type="term" value="F:DNA binding"/>
    <property type="evidence" value="ECO:0007669"/>
    <property type="project" value="UniProtKB-KW"/>
</dbReference>
<organism evidence="3 4">
    <name type="scientific">Stenotrophomonas tumulicola</name>
    <dbReference type="NCBI Taxonomy" id="1685415"/>
    <lineage>
        <taxon>Bacteria</taxon>
        <taxon>Pseudomonadati</taxon>
        <taxon>Pseudomonadota</taxon>
        <taxon>Gammaproteobacteria</taxon>
        <taxon>Lysobacterales</taxon>
        <taxon>Lysobacteraceae</taxon>
        <taxon>Stenotrophomonas</taxon>
    </lineage>
</organism>
<dbReference type="EMBL" id="JACGXS010000004">
    <property type="protein sequence ID" value="MBA8682243.1"/>
    <property type="molecule type" value="Genomic_DNA"/>
</dbReference>
<dbReference type="GO" id="GO:0006355">
    <property type="term" value="P:regulation of DNA-templated transcription"/>
    <property type="evidence" value="ECO:0007669"/>
    <property type="project" value="InterPro"/>
</dbReference>
<keyword evidence="1" id="KW-0238">DNA-binding</keyword>
<dbReference type="PANTHER" id="PTHR40112">
    <property type="entry name" value="H2HPP ISOMERASE"/>
    <property type="match status" value="1"/>
</dbReference>
<proteinExistence type="predicted"/>
<dbReference type="PANTHER" id="PTHR40112:SF1">
    <property type="entry name" value="H2HPP ISOMERASE"/>
    <property type="match status" value="1"/>
</dbReference>
<gene>
    <name evidence="3" type="ORF">H4O11_10535</name>
</gene>
<reference evidence="3 4" key="1">
    <citation type="submission" date="2020-08" db="EMBL/GenBank/DDBJ databases">
        <title>Stenotrophomonas tumulicola JCM 30961.</title>
        <authorList>
            <person name="Deng Y."/>
        </authorList>
    </citation>
    <scope>NUCLEOTIDE SEQUENCE [LARGE SCALE GENOMIC DNA]</scope>
    <source>
        <strain evidence="3 4">JCM 30961</strain>
    </source>
</reference>
<dbReference type="InterPro" id="IPR014710">
    <property type="entry name" value="RmlC-like_jellyroll"/>
</dbReference>
<dbReference type="InterPro" id="IPR011051">
    <property type="entry name" value="RmlC_Cupin_sf"/>
</dbReference>
<dbReference type="Gene3D" id="2.60.120.10">
    <property type="entry name" value="Jelly Rolls"/>
    <property type="match status" value="1"/>
</dbReference>
<feature type="domain" description="AraC-type arabinose-binding/dimerisation" evidence="2">
    <location>
        <begin position="45"/>
        <end position="96"/>
    </location>
</feature>
<dbReference type="CDD" id="cd02238">
    <property type="entry name" value="cupin_KdgF"/>
    <property type="match status" value="1"/>
</dbReference>
<comment type="caution">
    <text evidence="3">The sequence shown here is derived from an EMBL/GenBank/DDBJ whole genome shotgun (WGS) entry which is preliminary data.</text>
</comment>
<evidence type="ECO:0000313" key="3">
    <source>
        <dbReference type="EMBL" id="MBA8682243.1"/>
    </source>
</evidence>
<protein>
    <submittedName>
        <fullName evidence="3">Cupin domain-containing protein</fullName>
    </submittedName>
</protein>
<keyword evidence="4" id="KW-1185">Reference proteome</keyword>
<dbReference type="InterPro" id="IPR003313">
    <property type="entry name" value="AraC-bd"/>
</dbReference>
<dbReference type="Proteomes" id="UP000547058">
    <property type="component" value="Unassembled WGS sequence"/>
</dbReference>
<dbReference type="RefSeq" id="WP_182339371.1">
    <property type="nucleotide sequence ID" value="NZ_JACGXS010000004.1"/>
</dbReference>
<dbReference type="InterPro" id="IPR052535">
    <property type="entry name" value="Bacilysin_H2HPP_isomerase"/>
</dbReference>
<dbReference type="SUPFAM" id="SSF51182">
    <property type="entry name" value="RmlC-like cupins"/>
    <property type="match status" value="1"/>
</dbReference>
<evidence type="ECO:0000256" key="1">
    <source>
        <dbReference type="ARBA" id="ARBA00023125"/>
    </source>
</evidence>
<accession>A0A7W3FMF8</accession>
<name>A0A7W3FMF8_9GAMM</name>